<name>Q2WC12_BPK1E</name>
<dbReference type="KEGG" id="vg:3837300"/>
<gene>
    <name evidence="1" type="primary">13.2</name>
</gene>
<dbReference type="GeneID" id="3837300"/>
<evidence type="ECO:0000313" key="2">
    <source>
        <dbReference type="Proteomes" id="UP000001154"/>
    </source>
</evidence>
<dbReference type="RefSeq" id="YP_424988.1">
    <property type="nucleotide sequence ID" value="NC_007637.1"/>
</dbReference>
<accession>Q2WC12</accession>
<evidence type="ECO:0000313" key="1">
    <source>
        <dbReference type="EMBL" id="CAJ29419.1"/>
    </source>
</evidence>
<organism evidence="1 2">
    <name type="scientific">Escherichia phage K1E</name>
    <name type="common">Bacteriophage K1E</name>
    <dbReference type="NCBI Taxonomy" id="344022"/>
    <lineage>
        <taxon>Viruses</taxon>
        <taxon>Duplodnaviria</taxon>
        <taxon>Heunggongvirae</taxon>
        <taxon>Uroviricota</taxon>
        <taxon>Caudoviricetes</taxon>
        <taxon>Autographivirales</taxon>
        <taxon>Autosignataviridae</taxon>
        <taxon>Molineuxvirinae</taxon>
        <taxon>Vectrevirus</taxon>
    </lineage>
</organism>
<dbReference type="Proteomes" id="UP000001154">
    <property type="component" value="Segment"/>
</dbReference>
<protein>
    <submittedName>
        <fullName evidence="1">Gp13.2 protein</fullName>
    </submittedName>
</protein>
<proteinExistence type="predicted"/>
<reference evidence="1 2" key="1">
    <citation type="journal article" date="2006" name="Mol. Microbiol.">
        <title>Evolution of bacteriophages infecting encapsulated bacteria: lessons from Escherichia coli K1-specific phages.</title>
        <authorList>
            <person name="Stummeyer K."/>
            <person name="Schwarzer D."/>
            <person name="Claus H."/>
            <person name="Vogel U."/>
            <person name="Gerardy-Schahn R."/>
            <person name="Muhlenhoff M."/>
        </authorList>
    </citation>
    <scope>NUCLEOTIDE SEQUENCE</scope>
</reference>
<keyword evidence="2" id="KW-1185">Reference proteome</keyword>
<dbReference type="EMBL" id="AM084415">
    <property type="protein sequence ID" value="CAJ29419.1"/>
    <property type="molecule type" value="Genomic_DNA"/>
</dbReference>
<organismHost>
    <name type="scientific">Escherichia coli</name>
    <dbReference type="NCBI Taxonomy" id="562"/>
</organismHost>
<sequence>MKSPLLYGKREPHVKVKQSLIGAWVSLHGTYSYPVVVRSSTVVTLKPSTRRGCGLRKLVYESVAALYL</sequence>